<evidence type="ECO:0000256" key="7">
    <source>
        <dbReference type="ARBA" id="ARBA00022801"/>
    </source>
</evidence>
<keyword evidence="11 17" id="KW-0472">Membrane</keyword>
<reference evidence="18" key="2">
    <citation type="submission" date="2022-05" db="EMBL/GenBank/DDBJ databases">
        <authorList>
            <person name="Kim J.-S."/>
            <person name="Lee K."/>
            <person name="Suh M."/>
            <person name="Eom M."/>
            <person name="Kim J.-S."/>
            <person name="Kim D.-S."/>
            <person name="Ko S.-H."/>
            <person name="Shin Y."/>
            <person name="Lee J.-S."/>
        </authorList>
    </citation>
    <scope>NUCLEOTIDE SEQUENCE</scope>
    <source>
        <strain evidence="18">N237</strain>
    </source>
</reference>
<evidence type="ECO:0000256" key="4">
    <source>
        <dbReference type="ARBA" id="ARBA00021581"/>
    </source>
</evidence>
<comment type="miscellaneous">
    <text evidence="17">Bacitracin is thought to be involved in the inhibition of peptidoglycan synthesis by sequestering undecaprenyl diphosphate, thereby reducing the pool of lipid carrier available.</text>
</comment>
<accession>A0ABY4QUH8</accession>
<feature type="transmembrane region" description="Helical" evidence="17">
    <location>
        <begin position="228"/>
        <end position="251"/>
    </location>
</feature>
<evidence type="ECO:0000256" key="11">
    <source>
        <dbReference type="ARBA" id="ARBA00023136"/>
    </source>
</evidence>
<feature type="transmembrane region" description="Helical" evidence="17">
    <location>
        <begin position="46"/>
        <end position="66"/>
    </location>
</feature>
<keyword evidence="8 17" id="KW-0133">Cell shape</keyword>
<evidence type="ECO:0000256" key="12">
    <source>
        <dbReference type="ARBA" id="ARBA00023251"/>
    </source>
</evidence>
<evidence type="ECO:0000313" key="19">
    <source>
        <dbReference type="Proteomes" id="UP001056336"/>
    </source>
</evidence>
<evidence type="ECO:0000256" key="14">
    <source>
        <dbReference type="ARBA" id="ARBA00032707"/>
    </source>
</evidence>
<evidence type="ECO:0000256" key="10">
    <source>
        <dbReference type="ARBA" id="ARBA00022989"/>
    </source>
</evidence>
<dbReference type="PANTHER" id="PTHR30622:SF4">
    <property type="entry name" value="UNDECAPRENYL-DIPHOSPHATASE"/>
    <property type="match status" value="1"/>
</dbReference>
<evidence type="ECO:0000256" key="6">
    <source>
        <dbReference type="ARBA" id="ARBA00022692"/>
    </source>
</evidence>
<dbReference type="EMBL" id="CP097332">
    <property type="protein sequence ID" value="UQX86634.1"/>
    <property type="molecule type" value="Genomic_DNA"/>
</dbReference>
<dbReference type="Pfam" id="PF02673">
    <property type="entry name" value="BacA"/>
    <property type="match status" value="1"/>
</dbReference>
<comment type="function">
    <text evidence="17">Catalyzes the dephosphorylation of undecaprenyl diphosphate (UPP). Confers resistance to bacitracin.</text>
</comment>
<comment type="similarity">
    <text evidence="2 17">Belongs to the UppP family.</text>
</comment>
<keyword evidence="6 17" id="KW-0812">Transmembrane</keyword>
<dbReference type="Proteomes" id="UP001056336">
    <property type="component" value="Chromosome"/>
</dbReference>
<gene>
    <name evidence="17" type="primary">uppP</name>
    <name evidence="18" type="ORF">M6D93_09940</name>
</gene>
<dbReference type="InterPro" id="IPR003824">
    <property type="entry name" value="UppP"/>
</dbReference>
<evidence type="ECO:0000256" key="13">
    <source>
        <dbReference type="ARBA" id="ARBA00023316"/>
    </source>
</evidence>
<comment type="catalytic activity">
    <reaction evidence="16 17">
        <text>di-trans,octa-cis-undecaprenyl diphosphate + H2O = di-trans,octa-cis-undecaprenyl phosphate + phosphate + H(+)</text>
        <dbReference type="Rhea" id="RHEA:28094"/>
        <dbReference type="ChEBI" id="CHEBI:15377"/>
        <dbReference type="ChEBI" id="CHEBI:15378"/>
        <dbReference type="ChEBI" id="CHEBI:43474"/>
        <dbReference type="ChEBI" id="CHEBI:58405"/>
        <dbReference type="ChEBI" id="CHEBI:60392"/>
        <dbReference type="EC" id="3.6.1.27"/>
    </reaction>
</comment>
<comment type="subcellular location">
    <subcellularLocation>
        <location evidence="1 17">Cell membrane</location>
        <topology evidence="1 17">Multi-pass membrane protein</topology>
    </subcellularLocation>
</comment>
<evidence type="ECO:0000256" key="2">
    <source>
        <dbReference type="ARBA" id="ARBA00010621"/>
    </source>
</evidence>
<evidence type="ECO:0000256" key="5">
    <source>
        <dbReference type="ARBA" id="ARBA00022475"/>
    </source>
</evidence>
<dbReference type="GO" id="GO:0050380">
    <property type="term" value="F:undecaprenyl-diphosphatase activity"/>
    <property type="evidence" value="ECO:0007669"/>
    <property type="project" value="UniProtKB-EC"/>
</dbReference>
<evidence type="ECO:0000256" key="16">
    <source>
        <dbReference type="ARBA" id="ARBA00047594"/>
    </source>
</evidence>
<evidence type="ECO:0000313" key="18">
    <source>
        <dbReference type="EMBL" id="UQX86634.1"/>
    </source>
</evidence>
<keyword evidence="12 17" id="KW-0046">Antibiotic resistance</keyword>
<reference evidence="18" key="1">
    <citation type="journal article" date="2018" name="Int. J. Syst. Evol. Microbiol.">
        <title>Jatrophihabitans telluris sp. nov., isolated from sediment soil of lava forest wetlands and the emended description of the genus Jatrophihabitans.</title>
        <authorList>
            <person name="Lee K.C."/>
            <person name="Suh M.K."/>
            <person name="Eom M.K."/>
            <person name="Kim K.K."/>
            <person name="Kim J.S."/>
            <person name="Kim D.S."/>
            <person name="Ko S.H."/>
            <person name="Shin Y.K."/>
            <person name="Lee J.S."/>
        </authorList>
    </citation>
    <scope>NUCLEOTIDE SEQUENCE</scope>
    <source>
        <strain evidence="18">N237</strain>
    </source>
</reference>
<evidence type="ECO:0000256" key="9">
    <source>
        <dbReference type="ARBA" id="ARBA00022984"/>
    </source>
</evidence>
<dbReference type="NCBIfam" id="NF001392">
    <property type="entry name" value="PRK00281.2-1"/>
    <property type="match status" value="1"/>
</dbReference>
<name>A0ABY4QUH8_9ACTN</name>
<evidence type="ECO:0000256" key="17">
    <source>
        <dbReference type="HAMAP-Rule" id="MF_01006"/>
    </source>
</evidence>
<keyword evidence="13 17" id="KW-0961">Cell wall biogenesis/degradation</keyword>
<feature type="transmembrane region" description="Helical" evidence="17">
    <location>
        <begin position="198"/>
        <end position="216"/>
    </location>
</feature>
<feature type="transmembrane region" description="Helical" evidence="17">
    <location>
        <begin position="127"/>
        <end position="145"/>
    </location>
</feature>
<protein>
    <recommendedName>
        <fullName evidence="4 17">Undecaprenyl-diphosphatase</fullName>
        <ecNumber evidence="3 17">3.6.1.27</ecNumber>
    </recommendedName>
    <alternativeName>
        <fullName evidence="15 17">Bacitracin resistance protein</fullName>
    </alternativeName>
    <alternativeName>
        <fullName evidence="14 17">Undecaprenyl pyrophosphate phosphatase</fullName>
    </alternativeName>
</protein>
<evidence type="ECO:0000256" key="3">
    <source>
        <dbReference type="ARBA" id="ARBA00012374"/>
    </source>
</evidence>
<keyword evidence="9 17" id="KW-0573">Peptidoglycan synthesis</keyword>
<dbReference type="HAMAP" id="MF_01006">
    <property type="entry name" value="Undec_diphosphatase"/>
    <property type="match status" value="1"/>
</dbReference>
<keyword evidence="5 17" id="KW-1003">Cell membrane</keyword>
<keyword evidence="19" id="KW-1185">Reference proteome</keyword>
<keyword evidence="7 17" id="KW-0378">Hydrolase</keyword>
<dbReference type="NCBIfam" id="TIGR00753">
    <property type="entry name" value="undec_PP_bacA"/>
    <property type="match status" value="1"/>
</dbReference>
<dbReference type="PANTHER" id="PTHR30622">
    <property type="entry name" value="UNDECAPRENYL-DIPHOSPHATASE"/>
    <property type="match status" value="1"/>
</dbReference>
<evidence type="ECO:0000256" key="15">
    <source>
        <dbReference type="ARBA" id="ARBA00032932"/>
    </source>
</evidence>
<keyword evidence="10 17" id="KW-1133">Transmembrane helix</keyword>
<feature type="transmembrane region" description="Helical" evidence="17">
    <location>
        <begin position="263"/>
        <end position="284"/>
    </location>
</feature>
<organism evidence="18 19">
    <name type="scientific">Jatrophihabitans telluris</name>
    <dbReference type="NCBI Taxonomy" id="2038343"/>
    <lineage>
        <taxon>Bacteria</taxon>
        <taxon>Bacillati</taxon>
        <taxon>Actinomycetota</taxon>
        <taxon>Actinomycetes</taxon>
        <taxon>Jatrophihabitantales</taxon>
        <taxon>Jatrophihabitantaceae</taxon>
        <taxon>Jatrophihabitans</taxon>
    </lineage>
</organism>
<feature type="transmembrane region" description="Helical" evidence="17">
    <location>
        <begin position="101"/>
        <end position="121"/>
    </location>
</feature>
<proteinExistence type="inferred from homology"/>
<evidence type="ECO:0000256" key="1">
    <source>
        <dbReference type="ARBA" id="ARBA00004651"/>
    </source>
</evidence>
<dbReference type="EC" id="3.6.1.27" evidence="3 17"/>
<evidence type="ECO:0000256" key="8">
    <source>
        <dbReference type="ARBA" id="ARBA00022960"/>
    </source>
</evidence>
<sequence>MSDIGPLQAAVYGVVQGLTEFLPISSTGHLRIVQAWLNPHIDQAGFTAFTAVIQLGTMAAVVLYFWRELLHVAVAWLRGVFSHLRGGNGAERQSLEYRMGWYLILATIPVGVFGLIFSHQIETGARNLWIISVALIVMAIVLFVAERRASRDRGEDDINSRDAIVVGAAQSLALIPGVSRSGATITAGLFRGLDRVTAARFSFLLSVPAVVASGLFEVRKIGGPHAPGMGITIVATVISFIVGLASIAWLIRYVSRHSTFVFVAYRIALGAVLMVLLATGAVSAT</sequence>